<dbReference type="Proteomes" id="UP000230066">
    <property type="component" value="Unassembled WGS sequence"/>
</dbReference>
<evidence type="ECO:0000256" key="7">
    <source>
        <dbReference type="ARBA" id="ARBA00022989"/>
    </source>
</evidence>
<evidence type="ECO:0000256" key="5">
    <source>
        <dbReference type="ARBA" id="ARBA00022692"/>
    </source>
</evidence>
<dbReference type="GO" id="GO:0008194">
    <property type="term" value="F:UDP-glycosyltransferase activity"/>
    <property type="evidence" value="ECO:0007669"/>
    <property type="project" value="TreeGrafter"/>
</dbReference>
<keyword evidence="5 10" id="KW-0812">Transmembrane</keyword>
<evidence type="ECO:0000256" key="2">
    <source>
        <dbReference type="ARBA" id="ARBA00008661"/>
    </source>
</evidence>
<keyword evidence="4" id="KW-0808">Transferase</keyword>
<keyword evidence="6 10" id="KW-0735">Signal-anchor</keyword>
<evidence type="ECO:0000256" key="1">
    <source>
        <dbReference type="ARBA" id="ARBA00004323"/>
    </source>
</evidence>
<comment type="caution">
    <text evidence="11">The sequence shown here is derived from an EMBL/GenBank/DDBJ whole genome shotgun (WGS) entry which is preliminary data.</text>
</comment>
<accession>A0A2H1CJ15</accession>
<protein>
    <recommendedName>
        <fullName evidence="10">Hexosyltransferase</fullName>
        <ecNumber evidence="10">2.4.1.-</ecNumber>
    </recommendedName>
</protein>
<dbReference type="PANTHER" id="PTHR11214:SF349">
    <property type="entry name" value="BETA-1,3-GALACTOSYLTRANSFERASE BRN"/>
    <property type="match status" value="1"/>
</dbReference>
<name>A0A2H1CJ15_FASHE</name>
<dbReference type="GO" id="GO:0000139">
    <property type="term" value="C:Golgi membrane"/>
    <property type="evidence" value="ECO:0007669"/>
    <property type="project" value="UniProtKB-SubCell"/>
</dbReference>
<dbReference type="PANTHER" id="PTHR11214">
    <property type="entry name" value="BETA-1,3-N-ACETYLGLUCOSAMINYLTRANSFERASE"/>
    <property type="match status" value="1"/>
</dbReference>
<proteinExistence type="inferred from homology"/>
<organism evidence="11 12">
    <name type="scientific">Fasciola hepatica</name>
    <name type="common">Liver fluke</name>
    <dbReference type="NCBI Taxonomy" id="6192"/>
    <lineage>
        <taxon>Eukaryota</taxon>
        <taxon>Metazoa</taxon>
        <taxon>Spiralia</taxon>
        <taxon>Lophotrochozoa</taxon>
        <taxon>Platyhelminthes</taxon>
        <taxon>Trematoda</taxon>
        <taxon>Digenea</taxon>
        <taxon>Plagiorchiida</taxon>
        <taxon>Echinostomata</taxon>
        <taxon>Echinostomatoidea</taxon>
        <taxon>Fasciolidae</taxon>
        <taxon>Fasciola</taxon>
    </lineage>
</organism>
<keyword evidence="8 10" id="KW-0333">Golgi apparatus</keyword>
<evidence type="ECO:0000256" key="6">
    <source>
        <dbReference type="ARBA" id="ARBA00022968"/>
    </source>
</evidence>
<dbReference type="GO" id="GO:0006493">
    <property type="term" value="P:protein O-linked glycosylation"/>
    <property type="evidence" value="ECO:0007669"/>
    <property type="project" value="TreeGrafter"/>
</dbReference>
<evidence type="ECO:0000313" key="12">
    <source>
        <dbReference type="Proteomes" id="UP000230066"/>
    </source>
</evidence>
<dbReference type="Gene3D" id="3.90.550.50">
    <property type="match status" value="1"/>
</dbReference>
<keyword evidence="7 10" id="KW-1133">Transmembrane helix</keyword>
<dbReference type="Pfam" id="PF01762">
    <property type="entry name" value="Galactosyl_T"/>
    <property type="match status" value="1"/>
</dbReference>
<evidence type="ECO:0000256" key="10">
    <source>
        <dbReference type="RuleBase" id="RU363063"/>
    </source>
</evidence>
<keyword evidence="9 10" id="KW-0472">Membrane</keyword>
<evidence type="ECO:0000313" key="11">
    <source>
        <dbReference type="EMBL" id="THD25787.1"/>
    </source>
</evidence>
<evidence type="ECO:0000256" key="8">
    <source>
        <dbReference type="ARBA" id="ARBA00023034"/>
    </source>
</evidence>
<comment type="similarity">
    <text evidence="2 10">Belongs to the glycosyltransferase 31 family.</text>
</comment>
<dbReference type="AlphaFoldDB" id="A0A2H1CJ15"/>
<feature type="transmembrane region" description="Helical" evidence="10">
    <location>
        <begin position="291"/>
        <end position="313"/>
    </location>
</feature>
<keyword evidence="12" id="KW-1185">Reference proteome</keyword>
<gene>
    <name evidence="11" type="ORF">D915_003076</name>
</gene>
<dbReference type="EC" id="2.4.1.-" evidence="10"/>
<sequence>MTLNIFLWCVLVPVLSSWITVAYGAVRSIDRKLTEWNALGSLSEVRSLAYLQNEYCLEDPQSPSSNITKTNSPTREPFYESEYLATPLHVNIYEQICLISSGQEPSATPVPMNEYNLVHSGAQICPTTIGSVDLLILVSSAVRNVPQRKLLRTAWSNDSQWLGACVRYAFLMDSLPLEFDEAASGLTLELSTYRDIVQIDLDGEPINETVRLIHGFRWSLAFCPQARWLLFVRDDNTVIPYNLIRFLFSISEAMRQRLIAGAVWDDPIKSAVNSFLYPGRNVMAPSKTDRYLTFVATSPMLVSTVLSPAIYLAMRFTEFIDQPELFFAAVMHKLFIIPAQVEQFYAFDRKPATDHERNLAIAYSD</sequence>
<evidence type="ECO:0000256" key="9">
    <source>
        <dbReference type="ARBA" id="ARBA00023136"/>
    </source>
</evidence>
<dbReference type="GO" id="GO:0016758">
    <property type="term" value="F:hexosyltransferase activity"/>
    <property type="evidence" value="ECO:0007669"/>
    <property type="project" value="InterPro"/>
</dbReference>
<dbReference type="InterPro" id="IPR002659">
    <property type="entry name" value="Glyco_trans_31"/>
</dbReference>
<keyword evidence="3 10" id="KW-0328">Glycosyltransferase</keyword>
<dbReference type="EMBL" id="JXXN02000990">
    <property type="protein sequence ID" value="THD25787.1"/>
    <property type="molecule type" value="Genomic_DNA"/>
</dbReference>
<evidence type="ECO:0000256" key="4">
    <source>
        <dbReference type="ARBA" id="ARBA00022679"/>
    </source>
</evidence>
<evidence type="ECO:0000256" key="3">
    <source>
        <dbReference type="ARBA" id="ARBA00022676"/>
    </source>
</evidence>
<reference evidence="11" key="1">
    <citation type="submission" date="2019-03" db="EMBL/GenBank/DDBJ databases">
        <title>Improved annotation for the trematode Fasciola hepatica.</title>
        <authorList>
            <person name="Choi Y.-J."/>
            <person name="Martin J."/>
            <person name="Mitreva M."/>
        </authorList>
    </citation>
    <scope>NUCLEOTIDE SEQUENCE [LARGE SCALE GENOMIC DNA]</scope>
</reference>
<comment type="subcellular location">
    <subcellularLocation>
        <location evidence="1 10">Golgi apparatus membrane</location>
        <topology evidence="1 10">Single-pass type II membrane protein</topology>
    </subcellularLocation>
</comment>